<evidence type="ECO:0000313" key="3">
    <source>
        <dbReference type="Proteomes" id="UP000247810"/>
    </source>
</evidence>
<dbReference type="VEuPathDB" id="FungiDB:BO71DRAFT_393848"/>
<dbReference type="GO" id="GO:0051920">
    <property type="term" value="F:peroxiredoxin activity"/>
    <property type="evidence" value="ECO:0007669"/>
    <property type="project" value="InterPro"/>
</dbReference>
<dbReference type="AlphaFoldDB" id="A0A319DQY5"/>
<dbReference type="Pfam" id="PF02627">
    <property type="entry name" value="CMD"/>
    <property type="match status" value="1"/>
</dbReference>
<dbReference type="InterPro" id="IPR003779">
    <property type="entry name" value="CMD-like"/>
</dbReference>
<dbReference type="Proteomes" id="UP000247810">
    <property type="component" value="Unassembled WGS sequence"/>
</dbReference>
<name>A0A319DQY5_9EURO</name>
<protein>
    <recommendedName>
        <fullName evidence="1">Carboxymuconolactone decarboxylase-like domain-containing protein</fullName>
    </recommendedName>
</protein>
<keyword evidence="3" id="KW-1185">Reference proteome</keyword>
<evidence type="ECO:0000313" key="2">
    <source>
        <dbReference type="EMBL" id="PYH99879.1"/>
    </source>
</evidence>
<feature type="domain" description="Carboxymuconolactone decarboxylase-like" evidence="1">
    <location>
        <begin position="80"/>
        <end position="156"/>
    </location>
</feature>
<dbReference type="OrthoDB" id="9998495at2759"/>
<accession>A0A319DQY5</accession>
<dbReference type="PANTHER" id="PTHR34846:SF11">
    <property type="entry name" value="4-CARBOXYMUCONOLACTONE DECARBOXYLASE FAMILY PROTEIN (AFU_ORTHOLOGUE AFUA_6G11590)"/>
    <property type="match status" value="1"/>
</dbReference>
<dbReference type="PANTHER" id="PTHR34846">
    <property type="entry name" value="4-CARBOXYMUCONOLACTONE DECARBOXYLASE FAMILY PROTEIN (AFU_ORTHOLOGUE AFUA_6G11590)"/>
    <property type="match status" value="1"/>
</dbReference>
<gene>
    <name evidence="2" type="ORF">BO71DRAFT_393848</name>
</gene>
<dbReference type="InterPro" id="IPR029032">
    <property type="entry name" value="AhpD-like"/>
</dbReference>
<dbReference type="SUPFAM" id="SSF69118">
    <property type="entry name" value="AhpD-like"/>
    <property type="match status" value="1"/>
</dbReference>
<sequence>MFLILSRASGTTAFHPIRAQPFKGFIRLLAYTTPRSMRLPYAPSTPPTADPATEDIYTRIAARRHPRPLIPLDLSLLHSPPVADGWNSFLGAIRTQTVVNQGLLELAICRVAVLTSAIYEWNAHAPLALKGGIGPKELHAVLTLPSLADGAVETSRALEQSVLTAQQKAIMRYTDEMTQTVRVQDETFARLQQVGFSDREIVELTTAVAGYNCVSRVLVALDVGENNNKAMRSVEELAAGLK</sequence>
<evidence type="ECO:0000259" key="1">
    <source>
        <dbReference type="Pfam" id="PF02627"/>
    </source>
</evidence>
<reference evidence="2 3" key="1">
    <citation type="submission" date="2018-02" db="EMBL/GenBank/DDBJ databases">
        <title>The genomes of Aspergillus section Nigri reveals drivers in fungal speciation.</title>
        <authorList>
            <consortium name="DOE Joint Genome Institute"/>
            <person name="Vesth T.C."/>
            <person name="Nybo J."/>
            <person name="Theobald S."/>
            <person name="Brandl J."/>
            <person name="Frisvad J.C."/>
            <person name="Nielsen K.F."/>
            <person name="Lyhne E.K."/>
            <person name="Kogle M.E."/>
            <person name="Kuo A."/>
            <person name="Riley R."/>
            <person name="Clum A."/>
            <person name="Nolan M."/>
            <person name="Lipzen A."/>
            <person name="Salamov A."/>
            <person name="Henrissat B."/>
            <person name="Wiebenga A."/>
            <person name="De vries R.P."/>
            <person name="Grigoriev I.V."/>
            <person name="Mortensen U.H."/>
            <person name="Andersen M.R."/>
            <person name="Baker S.E."/>
        </authorList>
    </citation>
    <scope>NUCLEOTIDE SEQUENCE [LARGE SCALE GENOMIC DNA]</scope>
    <source>
        <strain evidence="2 3">CBS 707.79</strain>
    </source>
</reference>
<proteinExistence type="predicted"/>
<dbReference type="Gene3D" id="1.20.1290.10">
    <property type="entry name" value="AhpD-like"/>
    <property type="match status" value="1"/>
</dbReference>
<dbReference type="EMBL" id="KZ825798">
    <property type="protein sequence ID" value="PYH99879.1"/>
    <property type="molecule type" value="Genomic_DNA"/>
</dbReference>
<organism evidence="2 3">
    <name type="scientific">Aspergillus ellipticus CBS 707.79</name>
    <dbReference type="NCBI Taxonomy" id="1448320"/>
    <lineage>
        <taxon>Eukaryota</taxon>
        <taxon>Fungi</taxon>
        <taxon>Dikarya</taxon>
        <taxon>Ascomycota</taxon>
        <taxon>Pezizomycotina</taxon>
        <taxon>Eurotiomycetes</taxon>
        <taxon>Eurotiomycetidae</taxon>
        <taxon>Eurotiales</taxon>
        <taxon>Aspergillaceae</taxon>
        <taxon>Aspergillus</taxon>
        <taxon>Aspergillus subgen. Circumdati</taxon>
    </lineage>
</organism>